<sequence length="235" mass="25639">MNTVLRRAMYEAGLSELDLSAELAVDPKTVRNWMHGQVPHPGTRAALAQLLGVDATILWPALDRSVAGTDRPSDLVAVYPRSSTIDRSDWLALFAGAQTAIGILTGSTRLLSDHDVIRTLRDRVRAGAEVRILLTSSPEGTSSTEPLPSALERLLMDEPGIELRLHTAVPYNSLYIADDQLLVNQHSYGVPAGESPVFHYRRTADSELFDTYVSSFELVWAAAQGDARLSSRTAT</sequence>
<dbReference type="RefSeq" id="WP_171678789.1">
    <property type="nucleotide sequence ID" value="NZ_BAAAGT010000004.1"/>
</dbReference>
<dbReference type="EMBL" id="JABJRC010000013">
    <property type="protein sequence ID" value="NOL45491.1"/>
    <property type="molecule type" value="Genomic_DNA"/>
</dbReference>
<name>A0A7Y4L8U4_9ACTN</name>
<dbReference type="CDD" id="cd00093">
    <property type="entry name" value="HTH_XRE"/>
    <property type="match status" value="1"/>
</dbReference>
<dbReference type="SUPFAM" id="SSF47413">
    <property type="entry name" value="lambda repressor-like DNA-binding domains"/>
    <property type="match status" value="1"/>
</dbReference>
<keyword evidence="3" id="KW-1185">Reference proteome</keyword>
<evidence type="ECO:0000313" key="1">
    <source>
        <dbReference type="EMBL" id="MBB6566705.1"/>
    </source>
</evidence>
<proteinExistence type="predicted"/>
<accession>A0A7Y4L8U4</accession>
<evidence type="ECO:0000313" key="4">
    <source>
        <dbReference type="Proteomes" id="UP000553957"/>
    </source>
</evidence>
<protein>
    <submittedName>
        <fullName evidence="1">Transcriptional regulator with XRE-family HTH domain</fullName>
    </submittedName>
    <submittedName>
        <fullName evidence="2">XRE family transcriptional regulator</fullName>
    </submittedName>
</protein>
<reference evidence="2 3" key="1">
    <citation type="submission" date="2020-05" db="EMBL/GenBank/DDBJ databases">
        <title>Genome sequence of Kribbella sandramycini ATCC 39419.</title>
        <authorList>
            <person name="Maclea K.S."/>
            <person name="Fair J.L."/>
        </authorList>
    </citation>
    <scope>NUCLEOTIDE SEQUENCE [LARGE SCALE GENOMIC DNA]</scope>
    <source>
        <strain evidence="2 3">ATCC 39419</strain>
    </source>
</reference>
<evidence type="ECO:0000313" key="2">
    <source>
        <dbReference type="EMBL" id="NOL45491.1"/>
    </source>
</evidence>
<dbReference type="InterPro" id="IPR010982">
    <property type="entry name" value="Lambda_DNA-bd_dom_sf"/>
</dbReference>
<dbReference type="Proteomes" id="UP000553957">
    <property type="component" value="Unassembled WGS sequence"/>
</dbReference>
<dbReference type="EMBL" id="JACHKF010000001">
    <property type="protein sequence ID" value="MBB6566705.1"/>
    <property type="molecule type" value="Genomic_DNA"/>
</dbReference>
<dbReference type="AlphaFoldDB" id="A0A7Y4L8U4"/>
<dbReference type="Proteomes" id="UP000534306">
    <property type="component" value="Unassembled WGS sequence"/>
</dbReference>
<gene>
    <name evidence="1" type="ORF">HNR71_002342</name>
    <name evidence="2" type="ORF">HPO96_35115</name>
</gene>
<dbReference type="GO" id="GO:0003677">
    <property type="term" value="F:DNA binding"/>
    <property type="evidence" value="ECO:0007669"/>
    <property type="project" value="InterPro"/>
</dbReference>
<evidence type="ECO:0000313" key="3">
    <source>
        <dbReference type="Proteomes" id="UP000534306"/>
    </source>
</evidence>
<reference evidence="1 4" key="2">
    <citation type="submission" date="2020-08" db="EMBL/GenBank/DDBJ databases">
        <title>Sequencing the genomes of 1000 actinobacteria strains.</title>
        <authorList>
            <person name="Klenk H.-P."/>
        </authorList>
    </citation>
    <scope>NUCLEOTIDE SEQUENCE [LARGE SCALE GENOMIC DNA]</scope>
    <source>
        <strain evidence="1 4">DSM 15626</strain>
    </source>
</reference>
<dbReference type="Gene3D" id="1.10.260.40">
    <property type="entry name" value="lambda repressor-like DNA-binding domains"/>
    <property type="match status" value="1"/>
</dbReference>
<organism evidence="2 3">
    <name type="scientific">Kribbella sandramycini</name>
    <dbReference type="NCBI Taxonomy" id="60450"/>
    <lineage>
        <taxon>Bacteria</taxon>
        <taxon>Bacillati</taxon>
        <taxon>Actinomycetota</taxon>
        <taxon>Actinomycetes</taxon>
        <taxon>Propionibacteriales</taxon>
        <taxon>Kribbellaceae</taxon>
        <taxon>Kribbella</taxon>
    </lineage>
</organism>
<comment type="caution">
    <text evidence="2">The sequence shown here is derived from an EMBL/GenBank/DDBJ whole genome shotgun (WGS) entry which is preliminary data.</text>
</comment>
<dbReference type="InterPro" id="IPR001387">
    <property type="entry name" value="Cro/C1-type_HTH"/>
</dbReference>